<protein>
    <recommendedName>
        <fullName evidence="4">LGFP repeat-containing protein</fullName>
    </recommendedName>
</protein>
<reference evidence="2 3" key="1">
    <citation type="submission" date="2019-03" db="EMBL/GenBank/DDBJ databases">
        <title>Genomics of glacier-inhabiting Cryobacterium strains.</title>
        <authorList>
            <person name="Liu Q."/>
            <person name="Xin Y.-H."/>
        </authorList>
    </citation>
    <scope>NUCLEOTIDE SEQUENCE [LARGE SCALE GENOMIC DNA]</scope>
    <source>
        <strain evidence="2 3">TMT1-51</strain>
    </source>
</reference>
<dbReference type="Pfam" id="PF08310">
    <property type="entry name" value="LGFP"/>
    <property type="match status" value="8"/>
</dbReference>
<dbReference type="RefSeq" id="WP_134424834.1">
    <property type="nucleotide sequence ID" value="NZ_SOHA01000032.1"/>
</dbReference>
<sequence>MRLKRLTGLTVAVALAGAFLVALAPPPAAQAADSAFFDPAYIISDNLFFDGSAMSTAQVQQFLNERVPKCRAGYVCLKDYRQDTPTRAAVSNDCAAYQGQANESAAQIIAKVGAACNISQKAMIVLLEKEQGIITDDWPSARQYRSATGYGCPDTADCDTEYYGFFNQVYAAALQFQYYANNPTRWRHAPDRWNAVWYHPNTGCGSSSVYIRNQATAGLYNYTPYQPNQAGLANLYGSGDTCSSYGNRNFWRMYSDWFGSPIEGPETYIERAYQRAGGSGGYLGAPTTKVTKYTANGGGYVRGYVNGAIAWSTGTTAYVLTGAIRTAYGQAGGITGTLGWPTSDPNSIAENGGGTVQGFQKGAIVSSKAGSWVLSGEIRNQLARAGGVTGDPGWATAAQTCDGAGLCTQPFTGGTFYASPAAGGSFVPTALLGAYTAAGGPAGSLGLPTTAPSTLTVNGGGRVQGFAKGAIAWSPSGGAHVLSGSIRDYFGTVGGIGGSAGWPTSDQLCGAADCSQSFQGAKLYWTKAGQGAYVDARMAGVYDKLGGTSGTTGSLGLPTSGVVALSANGGGVVEAFQNGAIAWSPNGGAHALTGDIRTAFNQAGGIGGTLGWPTGDQSCSDATRCSQKFVGGTLYWSSTLGASIVGTAINGAYTTSGGPTGILGWPTSGEIFVAANGGGSVQTFEKGAIAASKQSGAFALRGEMRTYYNTLGGLGGSLGWPKAEMTCDAASVCTQPFTGGVLTWTPGSGGTRS</sequence>
<feature type="chain" id="PRO_5038537154" description="LGFP repeat-containing protein" evidence="1">
    <location>
        <begin position="25"/>
        <end position="753"/>
    </location>
</feature>
<name>A0A4Y8JTS5_9MICO</name>
<gene>
    <name evidence="2" type="ORF">E3T49_10385</name>
</gene>
<evidence type="ECO:0008006" key="4">
    <source>
        <dbReference type="Google" id="ProtNLM"/>
    </source>
</evidence>
<dbReference type="OrthoDB" id="9764271at2"/>
<dbReference type="EMBL" id="SOHA01000032">
    <property type="protein sequence ID" value="TFD29400.1"/>
    <property type="molecule type" value="Genomic_DNA"/>
</dbReference>
<evidence type="ECO:0000313" key="3">
    <source>
        <dbReference type="Proteomes" id="UP000297472"/>
    </source>
</evidence>
<comment type="caution">
    <text evidence="2">The sequence shown here is derived from an EMBL/GenBank/DDBJ whole genome shotgun (WGS) entry which is preliminary data.</text>
</comment>
<dbReference type="Proteomes" id="UP000297472">
    <property type="component" value="Unassembled WGS sequence"/>
</dbReference>
<dbReference type="InterPro" id="IPR013207">
    <property type="entry name" value="LGFP"/>
</dbReference>
<evidence type="ECO:0000313" key="2">
    <source>
        <dbReference type="EMBL" id="TFD29400.1"/>
    </source>
</evidence>
<keyword evidence="1" id="KW-0732">Signal</keyword>
<proteinExistence type="predicted"/>
<keyword evidence="3" id="KW-1185">Reference proteome</keyword>
<organism evidence="2 3">
    <name type="scientific">Cryobacterium cryoconiti</name>
    <dbReference type="NCBI Taxonomy" id="1259239"/>
    <lineage>
        <taxon>Bacteria</taxon>
        <taxon>Bacillati</taxon>
        <taxon>Actinomycetota</taxon>
        <taxon>Actinomycetes</taxon>
        <taxon>Micrococcales</taxon>
        <taxon>Microbacteriaceae</taxon>
        <taxon>Cryobacterium</taxon>
    </lineage>
</organism>
<accession>A0A4Y8JTS5</accession>
<dbReference type="AlphaFoldDB" id="A0A4Y8JTS5"/>
<feature type="signal peptide" evidence="1">
    <location>
        <begin position="1"/>
        <end position="24"/>
    </location>
</feature>
<evidence type="ECO:0000256" key="1">
    <source>
        <dbReference type="SAM" id="SignalP"/>
    </source>
</evidence>